<feature type="binding site" evidence="12">
    <location>
        <begin position="228"/>
        <end position="232"/>
    </location>
    <ligand>
        <name>FAD</name>
        <dbReference type="ChEBI" id="CHEBI:57692"/>
    </ligand>
</feature>
<dbReference type="Gene3D" id="1.10.579.10">
    <property type="entry name" value="DNA Cyclobutane Dipyrimidine Photolyase, subunit A, domain 3"/>
    <property type="match status" value="1"/>
</dbReference>
<evidence type="ECO:0000256" key="4">
    <source>
        <dbReference type="ARBA" id="ARBA00014046"/>
    </source>
</evidence>
<dbReference type="InterPro" id="IPR005101">
    <property type="entry name" value="Cryptochr/Photolyase_FAD-bd"/>
</dbReference>
<dbReference type="InterPro" id="IPR002081">
    <property type="entry name" value="Cryptochrome/DNA_photolyase_1"/>
</dbReference>
<feature type="site" description="Electron transfer via tryptophanyl radical" evidence="13">
    <location>
        <position position="293"/>
    </location>
</feature>
<dbReference type="InterPro" id="IPR018394">
    <property type="entry name" value="DNA_photolyase_1_CS_C"/>
</dbReference>
<dbReference type="GO" id="GO:0003677">
    <property type="term" value="F:DNA binding"/>
    <property type="evidence" value="ECO:0007669"/>
    <property type="project" value="TreeGrafter"/>
</dbReference>
<comment type="similarity">
    <text evidence="2">Belongs to the DNA photolyase class-1 family.</text>
</comment>
<evidence type="ECO:0000256" key="5">
    <source>
        <dbReference type="ARBA" id="ARBA00022630"/>
    </source>
</evidence>
<keyword evidence="16" id="KW-0456">Lyase</keyword>
<dbReference type="InterPro" id="IPR036155">
    <property type="entry name" value="Crypto/Photolyase_N_sf"/>
</dbReference>
<comment type="catalytic activity">
    <reaction evidence="9">
        <text>cyclobutadipyrimidine (in DNA) = 2 pyrimidine residues (in DNA).</text>
        <dbReference type="EC" id="4.1.99.3"/>
    </reaction>
</comment>
<dbReference type="PRINTS" id="PR00147">
    <property type="entry name" value="DNAPHOTLYASE"/>
</dbReference>
<evidence type="ECO:0000256" key="6">
    <source>
        <dbReference type="ARBA" id="ARBA00022827"/>
    </source>
</evidence>
<comment type="similarity">
    <text evidence="14">Belongs to the DNA photolyase family.</text>
</comment>
<dbReference type="PROSITE" id="PS00691">
    <property type="entry name" value="DNA_PHOTOLYASES_1_2"/>
    <property type="match status" value="1"/>
</dbReference>
<dbReference type="PANTHER" id="PTHR11455:SF9">
    <property type="entry name" value="CRYPTOCHROME CIRCADIAN CLOCK 5 ISOFORM X1"/>
    <property type="match status" value="1"/>
</dbReference>
<evidence type="ECO:0000313" key="16">
    <source>
        <dbReference type="EMBL" id="PPK65139.1"/>
    </source>
</evidence>
<feature type="site" description="Electron transfer via tryptophanyl radical" evidence="13">
    <location>
        <position position="369"/>
    </location>
</feature>
<dbReference type="PROSITE" id="PS00394">
    <property type="entry name" value="DNA_PHOTOLYASES_1_1"/>
    <property type="match status" value="1"/>
</dbReference>
<evidence type="ECO:0000256" key="14">
    <source>
        <dbReference type="RuleBase" id="RU004182"/>
    </source>
</evidence>
<evidence type="ECO:0000256" key="12">
    <source>
        <dbReference type="PIRSR" id="PIRSR602081-1"/>
    </source>
</evidence>
<dbReference type="GO" id="GO:0000719">
    <property type="term" value="P:photoreactive repair"/>
    <property type="evidence" value="ECO:0007669"/>
    <property type="project" value="UniProtKB-ARBA"/>
</dbReference>
<dbReference type="PANTHER" id="PTHR11455">
    <property type="entry name" value="CRYPTOCHROME"/>
    <property type="match status" value="1"/>
</dbReference>
<comment type="cofactor">
    <cofactor evidence="12">
        <name>FAD</name>
        <dbReference type="ChEBI" id="CHEBI:57692"/>
    </cofactor>
    <text evidence="12">Binds 1 FAD per subunit.</text>
</comment>
<evidence type="ECO:0000256" key="9">
    <source>
        <dbReference type="ARBA" id="ARBA00033999"/>
    </source>
</evidence>
<feature type="binding site" evidence="12">
    <location>
        <begin position="262"/>
        <end position="269"/>
    </location>
    <ligand>
        <name>FAD</name>
        <dbReference type="ChEBI" id="CHEBI:57692"/>
    </ligand>
</feature>
<organism evidence="16 17">
    <name type="scientific">Methylobacter tundripaludum</name>
    <dbReference type="NCBI Taxonomy" id="173365"/>
    <lineage>
        <taxon>Bacteria</taxon>
        <taxon>Pseudomonadati</taxon>
        <taxon>Pseudomonadota</taxon>
        <taxon>Gammaproteobacteria</taxon>
        <taxon>Methylococcales</taxon>
        <taxon>Methylococcaceae</taxon>
        <taxon>Methylobacter</taxon>
    </lineage>
</organism>
<comment type="cofactor">
    <cofactor evidence="1">
        <name>(6R)-5,10-methylene-5,6,7,8-tetrahydrofolate</name>
        <dbReference type="ChEBI" id="CHEBI:15636"/>
    </cofactor>
</comment>
<dbReference type="Pfam" id="PF00875">
    <property type="entry name" value="DNA_photolyase"/>
    <property type="match status" value="1"/>
</dbReference>
<dbReference type="EMBL" id="PTIY01000022">
    <property type="protein sequence ID" value="PPK65139.1"/>
    <property type="molecule type" value="Genomic_DNA"/>
</dbReference>
<evidence type="ECO:0000256" key="13">
    <source>
        <dbReference type="PIRSR" id="PIRSR602081-2"/>
    </source>
</evidence>
<evidence type="ECO:0000256" key="3">
    <source>
        <dbReference type="ARBA" id="ARBA00013149"/>
    </source>
</evidence>
<accession>A0A2S6GIU6</accession>
<dbReference type="SUPFAM" id="SSF52425">
    <property type="entry name" value="Cryptochrome/photolyase, N-terminal domain"/>
    <property type="match status" value="1"/>
</dbReference>
<dbReference type="OrthoDB" id="9772484at2"/>
<dbReference type="Pfam" id="PF03441">
    <property type="entry name" value="FAD_binding_7"/>
    <property type="match status" value="1"/>
</dbReference>
<feature type="binding site" evidence="12">
    <location>
        <position position="216"/>
    </location>
    <ligand>
        <name>FAD</name>
        <dbReference type="ChEBI" id="CHEBI:57692"/>
    </ligand>
</feature>
<evidence type="ECO:0000256" key="10">
    <source>
        <dbReference type="ARBA" id="ARBA00059220"/>
    </source>
</evidence>
<evidence type="ECO:0000256" key="7">
    <source>
        <dbReference type="ARBA" id="ARBA00022991"/>
    </source>
</evidence>
<dbReference type="FunFam" id="1.10.579.10:FF:000003">
    <property type="entry name" value="Deoxyribodipyrimidine photo-lyase"/>
    <property type="match status" value="1"/>
</dbReference>
<name>A0A2S6GIU6_9GAMM</name>
<dbReference type="InterPro" id="IPR014729">
    <property type="entry name" value="Rossmann-like_a/b/a_fold"/>
</dbReference>
<dbReference type="InterPro" id="IPR006050">
    <property type="entry name" value="DNA_photolyase_N"/>
</dbReference>
<dbReference type="GO" id="GO:0003904">
    <property type="term" value="F:deoxyribodipyrimidine photo-lyase activity"/>
    <property type="evidence" value="ECO:0007669"/>
    <property type="project" value="UniProtKB-EC"/>
</dbReference>
<dbReference type="Gene3D" id="1.25.40.80">
    <property type="match status" value="1"/>
</dbReference>
<dbReference type="Gene3D" id="3.40.50.620">
    <property type="entry name" value="HUPs"/>
    <property type="match status" value="1"/>
</dbReference>
<dbReference type="Proteomes" id="UP000238071">
    <property type="component" value="Unassembled WGS sequence"/>
</dbReference>
<keyword evidence="17" id="KW-1185">Reference proteome</keyword>
<dbReference type="EC" id="4.1.99.3" evidence="3"/>
<feature type="domain" description="Photolyase/cryptochrome alpha/beta" evidence="15">
    <location>
        <begin position="5"/>
        <end position="135"/>
    </location>
</feature>
<keyword evidence="7 14" id="KW-0157">Chromophore</keyword>
<evidence type="ECO:0000256" key="8">
    <source>
        <dbReference type="ARBA" id="ARBA00031671"/>
    </source>
</evidence>
<keyword evidence="5 12" id="KW-0285">Flavoprotein</keyword>
<dbReference type="PROSITE" id="PS51645">
    <property type="entry name" value="PHR_CRY_ALPHA_BETA"/>
    <property type="match status" value="1"/>
</dbReference>
<gene>
    <name evidence="16" type="ORF">B0F88_12219</name>
</gene>
<dbReference type="InterPro" id="IPR036134">
    <property type="entry name" value="Crypto/Photolyase_FAD-like_sf"/>
</dbReference>
<dbReference type="AlphaFoldDB" id="A0A2S6GIU6"/>
<feature type="binding site" evidence="12">
    <location>
        <begin position="359"/>
        <end position="361"/>
    </location>
    <ligand>
        <name>FAD</name>
        <dbReference type="ChEBI" id="CHEBI:57692"/>
    </ligand>
</feature>
<evidence type="ECO:0000256" key="1">
    <source>
        <dbReference type="ARBA" id="ARBA00001932"/>
    </source>
</evidence>
<proteinExistence type="inferred from homology"/>
<dbReference type="GO" id="GO:0071949">
    <property type="term" value="F:FAD binding"/>
    <property type="evidence" value="ECO:0007669"/>
    <property type="project" value="TreeGrafter"/>
</dbReference>
<evidence type="ECO:0000256" key="11">
    <source>
        <dbReference type="ARBA" id="ARBA00083107"/>
    </source>
</evidence>
<reference evidence="16 17" key="1">
    <citation type="submission" date="2018-02" db="EMBL/GenBank/DDBJ databases">
        <title>Subsurface microbial communities from deep shales in Ohio and West Virginia, USA.</title>
        <authorList>
            <person name="Wrighton K."/>
        </authorList>
    </citation>
    <scope>NUCLEOTIDE SEQUENCE [LARGE SCALE GENOMIC DNA]</scope>
    <source>
        <strain evidence="16 17">OWC-G53F</strain>
    </source>
</reference>
<dbReference type="RefSeq" id="WP_104425261.1">
    <property type="nucleotide sequence ID" value="NZ_PTIY01000022.1"/>
</dbReference>
<comment type="caution">
    <text evidence="16">The sequence shown here is derived from an EMBL/GenBank/DDBJ whole genome shotgun (WGS) entry which is preliminary data.</text>
</comment>
<keyword evidence="6 12" id="KW-0274">FAD</keyword>
<comment type="function">
    <text evidence="10">Involved in repair of UV radiation-induced DNA damage. Catalyzes the light-dependent monomerization (300-600 nm) of cyclobutyl pyrimidine dimers (in cis-syn configuration), which are formed between adjacent bases on the same DNA strand upon exposure to ultraviolet radiation.</text>
</comment>
<evidence type="ECO:0000313" key="17">
    <source>
        <dbReference type="Proteomes" id="UP000238071"/>
    </source>
</evidence>
<sequence length="453" mass="52557">MTSYSTSLFIFRRDLRLHDNTALHEALRLSQQVIPCFIFDPRQIEPHPYQSQPGLQFMLQSIDDLQQQLQTAGGKLALYHAPPEQAIKQLAEQHHIEAVFINRDYTPFSRRRDDELDAVCNRLGIALHILPDLLLNEPEQAVKSDKTAYKVFTAFYNNARQFPVTLPQALPEQSFLTAASELTIEQLGLSTAESSIKGGRKQALAILERLGDCADYQNTRDFPALDATSKLSAHLKFGTCSVREVYYAVIERLGSEHPLIRQLYWRDFFTHIAYHFPQVFGRAFVERFADLHWDNNPDHFQAWCDGKTGFPIVDAGMRELNATGFMHNRVRMIVASFLVKDLHIDWRWGERYFARHLVDYDPCVNNGNWQWAASTGCDAQPYFRIFNPWLQQLKFDPDCRYIYRWLPELQAFPPKIIHQWDKKHSVCGYPAPIIDHGRESQLAKARFKEMINK</sequence>
<feature type="site" description="Electron transfer via tryptophanyl radical" evidence="13">
    <location>
        <position position="346"/>
    </location>
</feature>
<evidence type="ECO:0000259" key="15">
    <source>
        <dbReference type="PROSITE" id="PS51645"/>
    </source>
</evidence>
<dbReference type="SUPFAM" id="SSF48173">
    <property type="entry name" value="Cryptochrome/photolyase FAD-binding domain"/>
    <property type="match status" value="1"/>
</dbReference>
<evidence type="ECO:0000256" key="2">
    <source>
        <dbReference type="ARBA" id="ARBA00005862"/>
    </source>
</evidence>
<protein>
    <recommendedName>
        <fullName evidence="4">Deoxyribodipyrimidine photo-lyase</fullName>
        <ecNumber evidence="3">4.1.99.3</ecNumber>
    </recommendedName>
    <alternativeName>
        <fullName evidence="8">DNA photolyase</fullName>
    </alternativeName>
    <alternativeName>
        <fullName evidence="11">Photoreactivating enzyme</fullName>
    </alternativeName>
</protein>